<sequence length="117" mass="12804">MVCKELERRSLSPMEKQKRDVLVPVSVAFTIYAVTFGIADAINIVPEGVQEGIHDKVEGFFGVEDGSGGLDKVGNAYEAFIMTEAATPLTDKLIRHGFQSGCLPPLPPRPDQKMKEQ</sequence>
<dbReference type="EMBL" id="CAJMWT010004959">
    <property type="protein sequence ID" value="CAE6499355.1"/>
    <property type="molecule type" value="Genomic_DNA"/>
</dbReference>
<evidence type="ECO:0000313" key="3">
    <source>
        <dbReference type="Proteomes" id="UP000663843"/>
    </source>
</evidence>
<comment type="caution">
    <text evidence="2">The sequence shown here is derived from an EMBL/GenBank/DDBJ whole genome shotgun (WGS) entry which is preliminary data.</text>
</comment>
<feature type="transmembrane region" description="Helical" evidence="1">
    <location>
        <begin position="21"/>
        <end position="39"/>
    </location>
</feature>
<evidence type="ECO:0000313" key="2">
    <source>
        <dbReference type="EMBL" id="CAE6499355.1"/>
    </source>
</evidence>
<dbReference type="Proteomes" id="UP000663843">
    <property type="component" value="Unassembled WGS sequence"/>
</dbReference>
<name>A0A8H3HB07_9AGAM</name>
<accession>A0A8H3HB07</accession>
<protein>
    <submittedName>
        <fullName evidence="2">Uncharacterized protein</fullName>
    </submittedName>
</protein>
<evidence type="ECO:0000256" key="1">
    <source>
        <dbReference type="SAM" id="Phobius"/>
    </source>
</evidence>
<dbReference type="AlphaFoldDB" id="A0A8H3HB07"/>
<keyword evidence="1" id="KW-1133">Transmembrane helix</keyword>
<reference evidence="2" key="1">
    <citation type="submission" date="2021-01" db="EMBL/GenBank/DDBJ databases">
        <authorList>
            <person name="Kaushik A."/>
        </authorList>
    </citation>
    <scope>NUCLEOTIDE SEQUENCE</scope>
    <source>
        <strain evidence="2">AG2-2IIIB</strain>
    </source>
</reference>
<organism evidence="2 3">
    <name type="scientific">Rhizoctonia solani</name>
    <dbReference type="NCBI Taxonomy" id="456999"/>
    <lineage>
        <taxon>Eukaryota</taxon>
        <taxon>Fungi</taxon>
        <taxon>Dikarya</taxon>
        <taxon>Basidiomycota</taxon>
        <taxon>Agaricomycotina</taxon>
        <taxon>Agaricomycetes</taxon>
        <taxon>Cantharellales</taxon>
        <taxon>Ceratobasidiaceae</taxon>
        <taxon>Rhizoctonia</taxon>
    </lineage>
</organism>
<gene>
    <name evidence="2" type="ORF">RDB_LOCUS137736</name>
</gene>
<proteinExistence type="predicted"/>
<keyword evidence="1" id="KW-0812">Transmembrane</keyword>
<keyword evidence="1" id="KW-0472">Membrane</keyword>